<dbReference type="KEGG" id="vg:29067965"/>
<dbReference type="EMBL" id="KX557281">
    <property type="protein sequence ID" value="AOE44583.1"/>
    <property type="molecule type" value="Genomic_DNA"/>
</dbReference>
<keyword evidence="2" id="KW-1185">Reference proteome</keyword>
<accession>A0A1B3B0P2</accession>
<evidence type="ECO:0000313" key="1">
    <source>
        <dbReference type="EMBL" id="AOE44583.1"/>
    </source>
</evidence>
<organism evidence="1 2">
    <name type="scientific">Gordonia phage Jumbo</name>
    <dbReference type="NCBI Taxonomy" id="1887650"/>
    <lineage>
        <taxon>Viruses</taxon>
        <taxon>Duplodnaviria</taxon>
        <taxon>Heunggongvirae</taxon>
        <taxon>Uroviricota</taxon>
        <taxon>Caudoviricetes</taxon>
        <taxon>Gorjumvirus</taxon>
        <taxon>Gorjumvirus jumbo</taxon>
    </lineage>
</organism>
<reference evidence="2" key="1">
    <citation type="submission" date="2016-07" db="EMBL/GenBank/DDBJ databases">
        <authorList>
            <person name="Florea S."/>
            <person name="Webb J.S."/>
            <person name="Jaromczyk J."/>
            <person name="Schardl C.L."/>
        </authorList>
    </citation>
    <scope>NUCLEOTIDE SEQUENCE [LARGE SCALE GENOMIC DNA]</scope>
</reference>
<dbReference type="RefSeq" id="YP_009291040.1">
    <property type="nucleotide sequence ID" value="NC_031109.1"/>
</dbReference>
<dbReference type="OrthoDB" id="29225at10239"/>
<protein>
    <submittedName>
        <fullName evidence="1">Uncharacterized protein</fullName>
    </submittedName>
</protein>
<sequence>MNNIYTAVKRLTKQEELTLTRKEMRHRADPVETVRIMAPLVAGGYIQFFRLPVGWICGECGERSTIARFQHHAYKKHGPYG</sequence>
<dbReference type="GeneID" id="29067965"/>
<proteinExistence type="predicted"/>
<dbReference type="Proteomes" id="UP000203357">
    <property type="component" value="Segment"/>
</dbReference>
<evidence type="ECO:0000313" key="2">
    <source>
        <dbReference type="Proteomes" id="UP000203357"/>
    </source>
</evidence>
<gene>
    <name evidence="1" type="primary">75</name>
    <name evidence="1" type="ORF">SEA_JUMBO_75</name>
</gene>
<name>A0A1B3B0P2_9CAUD</name>